<organism evidence="2 3">
    <name type="scientific">Rheinheimera salexigens</name>
    <dbReference type="NCBI Taxonomy" id="1628148"/>
    <lineage>
        <taxon>Bacteria</taxon>
        <taxon>Pseudomonadati</taxon>
        <taxon>Pseudomonadota</taxon>
        <taxon>Gammaproteobacteria</taxon>
        <taxon>Chromatiales</taxon>
        <taxon>Chromatiaceae</taxon>
        <taxon>Rheinheimera</taxon>
    </lineage>
</organism>
<dbReference type="Gene3D" id="2.40.160.130">
    <property type="entry name" value="Capsule assembly protein Wzi"/>
    <property type="match status" value="1"/>
</dbReference>
<reference evidence="3" key="1">
    <citation type="submission" date="2016-09" db="EMBL/GenBank/DDBJ databases">
        <authorList>
            <person name="Wan X."/>
            <person name="Hou S."/>
        </authorList>
    </citation>
    <scope>NUCLEOTIDE SEQUENCE [LARGE SCALE GENOMIC DNA]</scope>
    <source>
        <strain evidence="3">KH87</strain>
    </source>
</reference>
<dbReference type="InterPro" id="IPR038636">
    <property type="entry name" value="Wzi_sf"/>
</dbReference>
<keyword evidence="1" id="KW-0732">Signal</keyword>
<gene>
    <name evidence="2" type="ORF">BI198_06185</name>
</gene>
<evidence type="ECO:0000256" key="1">
    <source>
        <dbReference type="SAM" id="SignalP"/>
    </source>
</evidence>
<sequence>MAASLIRLISFSCCLFIAALYSCQLFASPWVNTDDRYLRTSIKLLADAGYINIPINTYPLMWQPILAELAQANTKHMNQAQLFAFLRVTSALNYVRSDHIENLSLSASSDSLTPLGFGSRYAHRGQLSLGTELKGNDWAVGIQKSFNHESYTFNNINGIDYTPNQDWQGSYAAYTLGNWVLSASQQHQWWGPGLDSSFNYSNKGPAAKIIRLNRLNSALPLTDYLSILGPANITLEYGQQPGSALLRHHQFTAARLSIKPWQALEISSSISHQQGLTDEVLLRLNLPTFTEANTDSQTIANIDFRYSYNPNGAIYGALSHVANENGYLVGTEYNIANQQHQINLSAEYQWLAADYPNWLINAAAEAMHTPTEQLVLAAQWYRSDGQAGYVHFKQQRYAEVTGIKLSSAIQVGYQHELFKGLISLDYQLARQQASDNAINRNNISFAHEAGIRWEWRW</sequence>
<evidence type="ECO:0000313" key="2">
    <source>
        <dbReference type="EMBL" id="OEY69205.1"/>
    </source>
</evidence>
<dbReference type="AlphaFoldDB" id="A0A1E7Q4V4"/>
<evidence type="ECO:0008006" key="4">
    <source>
        <dbReference type="Google" id="ProtNLM"/>
    </source>
</evidence>
<feature type="signal peptide" evidence="1">
    <location>
        <begin position="1"/>
        <end position="27"/>
    </location>
</feature>
<dbReference type="InterPro" id="IPR026950">
    <property type="entry name" value="Caps_assemb_Wzi"/>
</dbReference>
<comment type="caution">
    <text evidence="2">The sequence shown here is derived from an EMBL/GenBank/DDBJ whole genome shotgun (WGS) entry which is preliminary data.</text>
</comment>
<keyword evidence="3" id="KW-1185">Reference proteome</keyword>
<dbReference type="STRING" id="1628148.BI198_06185"/>
<dbReference type="Pfam" id="PF14052">
    <property type="entry name" value="Caps_assemb_Wzi"/>
    <property type="match status" value="1"/>
</dbReference>
<dbReference type="RefSeq" id="WP_070048771.1">
    <property type="nucleotide sequence ID" value="NZ_CBCSDO010000006.1"/>
</dbReference>
<dbReference type="Proteomes" id="UP000242258">
    <property type="component" value="Unassembled WGS sequence"/>
</dbReference>
<proteinExistence type="predicted"/>
<dbReference type="EMBL" id="MKEK01000001">
    <property type="protein sequence ID" value="OEY69205.1"/>
    <property type="molecule type" value="Genomic_DNA"/>
</dbReference>
<dbReference type="OrthoDB" id="101884at2"/>
<name>A0A1E7Q4V4_9GAMM</name>
<protein>
    <recommendedName>
        <fullName evidence="4">Capsule assembly Wzi family protein</fullName>
    </recommendedName>
</protein>
<evidence type="ECO:0000313" key="3">
    <source>
        <dbReference type="Proteomes" id="UP000242258"/>
    </source>
</evidence>
<dbReference type="PROSITE" id="PS51257">
    <property type="entry name" value="PROKAR_LIPOPROTEIN"/>
    <property type="match status" value="1"/>
</dbReference>
<feature type="chain" id="PRO_5009200369" description="Capsule assembly Wzi family protein" evidence="1">
    <location>
        <begin position="28"/>
        <end position="457"/>
    </location>
</feature>
<accession>A0A1E7Q4V4</accession>